<accession>A0ACC6U685</accession>
<organism evidence="1 2">
    <name type="scientific">Paraburkholderia phymatum</name>
    <dbReference type="NCBI Taxonomy" id="148447"/>
    <lineage>
        <taxon>Bacteria</taxon>
        <taxon>Pseudomonadati</taxon>
        <taxon>Pseudomonadota</taxon>
        <taxon>Betaproteobacteria</taxon>
        <taxon>Burkholderiales</taxon>
        <taxon>Burkholderiaceae</taxon>
        <taxon>Paraburkholderia</taxon>
    </lineage>
</organism>
<evidence type="ECO:0000313" key="2">
    <source>
        <dbReference type="Proteomes" id="UP001558850"/>
    </source>
</evidence>
<gene>
    <name evidence="1" type="ORF">AB4Y32_25290</name>
</gene>
<evidence type="ECO:0000313" key="1">
    <source>
        <dbReference type="EMBL" id="MEX3935066.1"/>
    </source>
</evidence>
<comment type="caution">
    <text evidence="1">The sequence shown here is derived from an EMBL/GenBank/DDBJ whole genome shotgun (WGS) entry which is preliminary data.</text>
</comment>
<name>A0ACC6U685_9BURK</name>
<dbReference type="EMBL" id="JBFRCH010000017">
    <property type="protein sequence ID" value="MEX3935066.1"/>
    <property type="molecule type" value="Genomic_DNA"/>
</dbReference>
<reference evidence="1" key="1">
    <citation type="submission" date="2024-07" db="EMBL/GenBank/DDBJ databases">
        <title>A survey of Mimosa microsymbionts across Brazilian biomes reveals a high diversity of Paraburkholderia nodulating endemic species, but also that Cupriavidus is common as a symbiont of widespread species.</title>
        <authorList>
            <person name="Rouws L."/>
            <person name="Barauna A."/>
            <person name="Beukes C."/>
            <person name="Rouws J.R.C."/>
            <person name="De Faria S.M."/>
            <person name="Gross E."/>
            <person name="Bueno Dos Reis Junior F."/>
            <person name="Simon M.F."/>
            <person name="Maluk M."/>
            <person name="Odee D.W."/>
            <person name="Kenicer G."/>
            <person name="Young J.P.W."/>
            <person name="Reis V.M."/>
            <person name="Zilli J."/>
            <person name="James E.K."/>
        </authorList>
    </citation>
    <scope>NUCLEOTIDE SEQUENCE</scope>
    <source>
        <strain evidence="1">EG181B</strain>
    </source>
</reference>
<sequence length="50" mass="5799">MSDTVTISREEYEELKAAQSWLDALESAGVDNWEGIDFARELYNEEQDDE</sequence>
<keyword evidence="2" id="KW-1185">Reference proteome</keyword>
<protein>
    <submittedName>
        <fullName evidence="1">Uncharacterized protein</fullName>
    </submittedName>
</protein>
<proteinExistence type="predicted"/>
<dbReference type="Proteomes" id="UP001558850">
    <property type="component" value="Unassembled WGS sequence"/>
</dbReference>